<feature type="region of interest" description="Disordered" evidence="1">
    <location>
        <begin position="178"/>
        <end position="210"/>
    </location>
</feature>
<evidence type="ECO:0000313" key="4">
    <source>
        <dbReference type="RefSeq" id="XP_015278025.1"/>
    </source>
</evidence>
<name>A0ABM1KWD8_GEKJA</name>
<accession>A0ABM1KWD8</accession>
<dbReference type="PANTHER" id="PTHR47743:SF1">
    <property type="entry name" value="CRACD-LIKE PROTEIN"/>
    <property type="match status" value="1"/>
</dbReference>
<feature type="compositionally biased region" description="Basic and acidic residues" evidence="1">
    <location>
        <begin position="469"/>
        <end position="480"/>
    </location>
</feature>
<gene>
    <name evidence="4" type="primary">LOC107119916</name>
</gene>
<reference evidence="4" key="1">
    <citation type="submission" date="2025-08" db="UniProtKB">
        <authorList>
            <consortium name="RefSeq"/>
        </authorList>
    </citation>
    <scope>IDENTIFICATION</scope>
</reference>
<proteinExistence type="predicted"/>
<dbReference type="InterPro" id="IPR026713">
    <property type="entry name" value="CRACD-like"/>
</dbReference>
<feature type="compositionally biased region" description="Basic residues" evidence="1">
    <location>
        <begin position="256"/>
        <end position="276"/>
    </location>
</feature>
<feature type="region of interest" description="Disordered" evidence="1">
    <location>
        <begin position="438"/>
        <end position="555"/>
    </location>
</feature>
<dbReference type="InterPro" id="IPR028030">
    <property type="entry name" value="DUF4592"/>
</dbReference>
<feature type="non-terminal residue" evidence="4">
    <location>
        <position position="555"/>
    </location>
</feature>
<dbReference type="GeneID" id="107119916"/>
<dbReference type="Pfam" id="PF15262">
    <property type="entry name" value="DUF4592"/>
    <property type="match status" value="1"/>
</dbReference>
<feature type="compositionally biased region" description="Basic residues" evidence="1">
    <location>
        <begin position="24"/>
        <end position="42"/>
    </location>
</feature>
<feature type="compositionally biased region" description="Basic and acidic residues" evidence="1">
    <location>
        <begin position="442"/>
        <end position="462"/>
    </location>
</feature>
<feature type="compositionally biased region" description="Basic and acidic residues" evidence="1">
    <location>
        <begin position="366"/>
        <end position="378"/>
    </location>
</feature>
<dbReference type="RefSeq" id="XP_015278025.1">
    <property type="nucleotide sequence ID" value="XM_015422539.1"/>
</dbReference>
<protein>
    <submittedName>
        <fullName evidence="4">Uncharacterized protein KIAA1211-like</fullName>
    </submittedName>
</protein>
<feature type="region of interest" description="Disordered" evidence="1">
    <location>
        <begin position="1"/>
        <end position="79"/>
    </location>
</feature>
<sequence length="555" mass="60997">MSCTRIMDTRLQEAEGFGEESSGKKKSKFKSIKKFFGKRKRKETLPSSGSGSLKLYQSTSDVTTSDSMHVGYDSEDEPEICNSVMGSRALSHDSIFIAEAAQEPARPVRVFSQENVSGRIRALQLKLQQNWKFGRSSPFGTPSKRMDDAGMSSEDDGLPRSPPEMSLLQEIINSKTAQFSDSHKHLSSLSLAGTGSEEEEQVTSGPWRTCSAESQLFPRKSSVKIIAVPVSDDSLSPPADFDTPPEFTTVLDNSAAKHKLLVKPRNQRSSRMRRPPSKSLSESQNDLSSTPEEDECERKEAPAELTYEGVSSNCQALTESTASSNNAVHSQQLEMSKGLQPSLSHQDEKSSVLHSTSPLDLPPFEKNSEGCQKSELESTGKGLGMMEPEPLPQAINPASVSSHSGSGLPQQSSASQSGWEDKNPFQVKLRSTSLSLRYRVSSSRESKEMKRHSAEFNLEKEGLPSPLLKSEKAEVRKITDVDISDNLNETCKTKTKSPEQSSTKPPLPRKPVLQQVVITGTNTSLEKQEKVIKCPESKNEEEKDLEKKSDPSEVP</sequence>
<feature type="region of interest" description="Disordered" evidence="1">
    <location>
        <begin position="134"/>
        <end position="166"/>
    </location>
</feature>
<dbReference type="PANTHER" id="PTHR47743">
    <property type="entry name" value="KIAA1210 / KIAA1211 FAMILY MEMBER"/>
    <property type="match status" value="1"/>
</dbReference>
<feature type="domain" description="DUF4592" evidence="2">
    <location>
        <begin position="129"/>
        <end position="272"/>
    </location>
</feature>
<feature type="compositionally biased region" description="Basic and acidic residues" evidence="1">
    <location>
        <begin position="526"/>
        <end position="555"/>
    </location>
</feature>
<keyword evidence="3" id="KW-1185">Reference proteome</keyword>
<organism evidence="3 4">
    <name type="scientific">Gekko japonicus</name>
    <name type="common">Schlegel's Japanese gecko</name>
    <dbReference type="NCBI Taxonomy" id="146911"/>
    <lineage>
        <taxon>Eukaryota</taxon>
        <taxon>Metazoa</taxon>
        <taxon>Chordata</taxon>
        <taxon>Craniata</taxon>
        <taxon>Vertebrata</taxon>
        <taxon>Euteleostomi</taxon>
        <taxon>Lepidosauria</taxon>
        <taxon>Squamata</taxon>
        <taxon>Bifurcata</taxon>
        <taxon>Gekkota</taxon>
        <taxon>Gekkonidae</taxon>
        <taxon>Gekkoninae</taxon>
        <taxon>Gekko</taxon>
    </lineage>
</organism>
<evidence type="ECO:0000259" key="2">
    <source>
        <dbReference type="Pfam" id="PF15262"/>
    </source>
</evidence>
<evidence type="ECO:0000313" key="3">
    <source>
        <dbReference type="Proteomes" id="UP000694871"/>
    </source>
</evidence>
<evidence type="ECO:0000256" key="1">
    <source>
        <dbReference type="SAM" id="MobiDB-lite"/>
    </source>
</evidence>
<feature type="compositionally biased region" description="Polar residues" evidence="1">
    <location>
        <begin position="45"/>
        <end position="67"/>
    </location>
</feature>
<feature type="compositionally biased region" description="Polar residues" evidence="1">
    <location>
        <begin position="309"/>
        <end position="344"/>
    </location>
</feature>
<feature type="compositionally biased region" description="Polar residues" evidence="1">
    <location>
        <begin position="516"/>
        <end position="525"/>
    </location>
</feature>
<feature type="compositionally biased region" description="Polar residues" evidence="1">
    <location>
        <begin position="396"/>
        <end position="418"/>
    </location>
</feature>
<feature type="region of interest" description="Disordered" evidence="1">
    <location>
        <begin position="230"/>
        <end position="426"/>
    </location>
</feature>
<dbReference type="Proteomes" id="UP000694871">
    <property type="component" value="Unplaced"/>
</dbReference>